<evidence type="ECO:0000313" key="2">
    <source>
        <dbReference type="Proteomes" id="UP000237819"/>
    </source>
</evidence>
<organism evidence="1 2">
    <name type="scientific">Blastopirellula marina</name>
    <dbReference type="NCBI Taxonomy" id="124"/>
    <lineage>
        <taxon>Bacteria</taxon>
        <taxon>Pseudomonadati</taxon>
        <taxon>Planctomycetota</taxon>
        <taxon>Planctomycetia</taxon>
        <taxon>Pirellulales</taxon>
        <taxon>Pirellulaceae</taxon>
        <taxon>Blastopirellula</taxon>
    </lineage>
</organism>
<dbReference type="InterPro" id="IPR021284">
    <property type="entry name" value="DUF2750"/>
</dbReference>
<evidence type="ECO:0000313" key="1">
    <source>
        <dbReference type="EMBL" id="PQO45627.1"/>
    </source>
</evidence>
<dbReference type="AlphaFoldDB" id="A0A2S8GMG0"/>
<dbReference type="EMBL" id="PUHZ01000014">
    <property type="protein sequence ID" value="PQO45627.1"/>
    <property type="molecule type" value="Genomic_DNA"/>
</dbReference>
<sequence>MMHPWADRATTPTRGKLREAGVRFEIPYHSWKYALKRDIPKRKLIDSGQHGEGSSPAMTSLSCAAPRNSILIGEVNMSSGKFSGAVDLSGPDRVQYFIRKANEGQELWGLYVDGWADATDQDGKKGLVVFPDEQHARLCATDKWAQHSPKSIKLSSFKDRWVDKLVRMKMCVAVFPTPFDGPVFMEPTALKSSLK</sequence>
<gene>
    <name evidence="1" type="ORF">C5Y93_14415</name>
</gene>
<comment type="caution">
    <text evidence="1">The sequence shown here is derived from an EMBL/GenBank/DDBJ whole genome shotgun (WGS) entry which is preliminary data.</text>
</comment>
<evidence type="ECO:0008006" key="3">
    <source>
        <dbReference type="Google" id="ProtNLM"/>
    </source>
</evidence>
<dbReference type="Proteomes" id="UP000237819">
    <property type="component" value="Unassembled WGS sequence"/>
</dbReference>
<accession>A0A2S8GMG0</accession>
<name>A0A2S8GMG0_9BACT</name>
<dbReference type="Pfam" id="PF11042">
    <property type="entry name" value="DUF2750"/>
    <property type="match status" value="1"/>
</dbReference>
<reference evidence="1 2" key="1">
    <citation type="submission" date="2018-02" db="EMBL/GenBank/DDBJ databases">
        <title>Comparative genomes isolates from brazilian mangrove.</title>
        <authorList>
            <person name="Araujo J.E."/>
            <person name="Taketani R.G."/>
            <person name="Silva M.C.P."/>
            <person name="Loureco M.V."/>
            <person name="Andreote F.D."/>
        </authorList>
    </citation>
    <scope>NUCLEOTIDE SEQUENCE [LARGE SCALE GENOMIC DNA]</scope>
    <source>
        <strain evidence="1 2">Nap-Phe MGV</strain>
    </source>
</reference>
<protein>
    <recommendedName>
        <fullName evidence="3">DUF2750 domain-containing protein</fullName>
    </recommendedName>
</protein>
<proteinExistence type="predicted"/>